<keyword evidence="2" id="KW-1185">Reference proteome</keyword>
<organism evidence="1 2">
    <name type="scientific">Purpureocillium lilacinum</name>
    <name type="common">Paecilomyces lilacinus</name>
    <dbReference type="NCBI Taxonomy" id="33203"/>
    <lineage>
        <taxon>Eukaryota</taxon>
        <taxon>Fungi</taxon>
        <taxon>Dikarya</taxon>
        <taxon>Ascomycota</taxon>
        <taxon>Pezizomycotina</taxon>
        <taxon>Sordariomycetes</taxon>
        <taxon>Hypocreomycetidae</taxon>
        <taxon>Hypocreales</taxon>
        <taxon>Ophiocordycipitaceae</taxon>
        <taxon>Purpureocillium</taxon>
    </lineage>
</organism>
<dbReference type="Proteomes" id="UP001638806">
    <property type="component" value="Unassembled WGS sequence"/>
</dbReference>
<evidence type="ECO:0000313" key="1">
    <source>
        <dbReference type="EMBL" id="KAL3962600.1"/>
    </source>
</evidence>
<protein>
    <submittedName>
        <fullName evidence="1">Uncharacterized protein</fullName>
    </submittedName>
</protein>
<comment type="caution">
    <text evidence="1">The sequence shown here is derived from an EMBL/GenBank/DDBJ whole genome shotgun (WGS) entry which is preliminary data.</text>
</comment>
<accession>A0ACC4E4L9</accession>
<reference evidence="1" key="1">
    <citation type="submission" date="2024-12" db="EMBL/GenBank/DDBJ databases">
        <title>Comparative genomics and development of molecular markers within Purpureocillium lilacinum and among Purpureocillium species.</title>
        <authorList>
            <person name="Yeh Z.-Y."/>
            <person name="Ni N.-T."/>
            <person name="Lo P.-H."/>
            <person name="Mushyakhwo K."/>
            <person name="Lin C.-F."/>
            <person name="Nai Y.-S."/>
        </authorList>
    </citation>
    <scope>NUCLEOTIDE SEQUENCE</scope>
    <source>
        <strain evidence="1">NCHU-NPUST-175</strain>
    </source>
</reference>
<sequence>MRSNTTWKVRGTGDPLYWNCASMSTSIFGEQDYRMRSDKVIHSRHSQPFQSRKVSSARSFPRPVAASGAMSGRLRDSSRH</sequence>
<proteinExistence type="predicted"/>
<dbReference type="EMBL" id="JBGNUJ010000003">
    <property type="protein sequence ID" value="KAL3962600.1"/>
    <property type="molecule type" value="Genomic_DNA"/>
</dbReference>
<name>A0ACC4E4L9_PURLI</name>
<gene>
    <name evidence="1" type="ORF">ACCO45_004123</name>
</gene>
<evidence type="ECO:0000313" key="2">
    <source>
        <dbReference type="Proteomes" id="UP001638806"/>
    </source>
</evidence>